<evidence type="ECO:0000256" key="4">
    <source>
        <dbReference type="ARBA" id="ARBA00022967"/>
    </source>
</evidence>
<dbReference type="NCBIfam" id="NF010068">
    <property type="entry name" value="PRK13548.1"/>
    <property type="match status" value="1"/>
</dbReference>
<reference evidence="7 8" key="1">
    <citation type="submission" date="2020-02" db="EMBL/GenBank/DDBJ databases">
        <title>Genome sequencing for Kineobactrum sp. M2.</title>
        <authorList>
            <person name="Park S.-J."/>
        </authorList>
    </citation>
    <scope>NUCLEOTIDE SEQUENCE [LARGE SCALE GENOMIC DNA]</scope>
    <source>
        <strain evidence="7 8">M2</strain>
    </source>
</reference>
<dbReference type="Proteomes" id="UP000477680">
    <property type="component" value="Chromosome"/>
</dbReference>
<keyword evidence="8" id="KW-1185">Reference proteome</keyword>
<dbReference type="AlphaFoldDB" id="A0A6C0UAA4"/>
<evidence type="ECO:0000256" key="5">
    <source>
        <dbReference type="ARBA" id="ARBA00037066"/>
    </source>
</evidence>
<keyword evidence="1" id="KW-0813">Transport</keyword>
<protein>
    <submittedName>
        <fullName evidence="7">Heme ABC transporter ATP-binding protein</fullName>
    </submittedName>
</protein>
<evidence type="ECO:0000259" key="6">
    <source>
        <dbReference type="PROSITE" id="PS50893"/>
    </source>
</evidence>
<feature type="domain" description="ABC transporter" evidence="6">
    <location>
        <begin position="4"/>
        <end position="242"/>
    </location>
</feature>
<evidence type="ECO:0000256" key="2">
    <source>
        <dbReference type="ARBA" id="ARBA00022741"/>
    </source>
</evidence>
<name>A0A6C0UAA4_9GAMM</name>
<dbReference type="InterPro" id="IPR017871">
    <property type="entry name" value="ABC_transporter-like_CS"/>
</dbReference>
<keyword evidence="2" id="KW-0547">Nucleotide-binding</keyword>
<dbReference type="CDD" id="cd03214">
    <property type="entry name" value="ABC_Iron-Siderophores_B12_Hemin"/>
    <property type="match status" value="1"/>
</dbReference>
<dbReference type="InterPro" id="IPR003593">
    <property type="entry name" value="AAA+_ATPase"/>
</dbReference>
<dbReference type="Pfam" id="PF00005">
    <property type="entry name" value="ABC_tran"/>
    <property type="match status" value="1"/>
</dbReference>
<comment type="function">
    <text evidence="5">Part of the ABC transporter complex HmuTUV involved in hemin import. Responsible for energy coupling to the transport system.</text>
</comment>
<dbReference type="SUPFAM" id="SSF52540">
    <property type="entry name" value="P-loop containing nucleoside triphosphate hydrolases"/>
    <property type="match status" value="1"/>
</dbReference>
<dbReference type="PROSITE" id="PS00211">
    <property type="entry name" value="ABC_TRANSPORTER_1"/>
    <property type="match status" value="1"/>
</dbReference>
<accession>A0A6C0UAA4</accession>
<dbReference type="RefSeq" id="WP_163496158.1">
    <property type="nucleotide sequence ID" value="NZ_CP048711.1"/>
</dbReference>
<organism evidence="7 8">
    <name type="scientific">Kineobactrum salinum</name>
    <dbReference type="NCBI Taxonomy" id="2708301"/>
    <lineage>
        <taxon>Bacteria</taxon>
        <taxon>Pseudomonadati</taxon>
        <taxon>Pseudomonadota</taxon>
        <taxon>Gammaproteobacteria</taxon>
        <taxon>Cellvibrionales</taxon>
        <taxon>Halieaceae</taxon>
        <taxon>Kineobactrum</taxon>
    </lineage>
</organism>
<dbReference type="InterPro" id="IPR003439">
    <property type="entry name" value="ABC_transporter-like_ATP-bd"/>
</dbReference>
<gene>
    <name evidence="7" type="ORF">G3T16_16305</name>
</gene>
<sequence length="259" mass="27781">MTLLKLDSVAAAPWGKPVLAALDLQLVAGQVTALIGPNGAGKSSLLRLIAGDFSPSHGSISFAGKPLSQWPRLELARRLAFLPQLSLLNFPYTVEEVVLLGRTPHATGLRIDRQIAHQALAATDALALRDRLYTQLSGGERQRVQLARVLAQIWDQHSMHGKLLLLDEPTAALDLAHQQQLVRAIGELAGRGCAVLLVVHDVNLAASVADQLIVLGQGLQVAAGSPRAVLTPQLFRELFQAEVLVQEHPNGRQPLVIGL</sequence>
<proteinExistence type="predicted"/>
<dbReference type="PROSITE" id="PS50893">
    <property type="entry name" value="ABC_TRANSPORTER_2"/>
    <property type="match status" value="1"/>
</dbReference>
<evidence type="ECO:0000256" key="1">
    <source>
        <dbReference type="ARBA" id="ARBA00022448"/>
    </source>
</evidence>
<dbReference type="Gene3D" id="3.40.50.300">
    <property type="entry name" value="P-loop containing nucleotide triphosphate hydrolases"/>
    <property type="match status" value="1"/>
</dbReference>
<dbReference type="InterPro" id="IPR027417">
    <property type="entry name" value="P-loop_NTPase"/>
</dbReference>
<dbReference type="GO" id="GO:0016887">
    <property type="term" value="F:ATP hydrolysis activity"/>
    <property type="evidence" value="ECO:0007669"/>
    <property type="project" value="InterPro"/>
</dbReference>
<evidence type="ECO:0000256" key="3">
    <source>
        <dbReference type="ARBA" id="ARBA00022840"/>
    </source>
</evidence>
<dbReference type="GO" id="GO:0005524">
    <property type="term" value="F:ATP binding"/>
    <property type="evidence" value="ECO:0007669"/>
    <property type="project" value="UniProtKB-KW"/>
</dbReference>
<keyword evidence="4" id="KW-1278">Translocase</keyword>
<dbReference type="KEGG" id="kim:G3T16_16305"/>
<evidence type="ECO:0000313" key="7">
    <source>
        <dbReference type="EMBL" id="QIB66724.1"/>
    </source>
</evidence>
<dbReference type="PANTHER" id="PTHR42794:SF1">
    <property type="entry name" value="HEMIN IMPORT ATP-BINDING PROTEIN HMUV"/>
    <property type="match status" value="1"/>
</dbReference>
<keyword evidence="3 7" id="KW-0067">ATP-binding</keyword>
<dbReference type="EMBL" id="CP048711">
    <property type="protein sequence ID" value="QIB66724.1"/>
    <property type="molecule type" value="Genomic_DNA"/>
</dbReference>
<dbReference type="SMART" id="SM00382">
    <property type="entry name" value="AAA"/>
    <property type="match status" value="1"/>
</dbReference>
<dbReference type="PANTHER" id="PTHR42794">
    <property type="entry name" value="HEMIN IMPORT ATP-BINDING PROTEIN HMUV"/>
    <property type="match status" value="1"/>
</dbReference>
<evidence type="ECO:0000313" key="8">
    <source>
        <dbReference type="Proteomes" id="UP000477680"/>
    </source>
</evidence>